<keyword evidence="2" id="KW-1185">Reference proteome</keyword>
<proteinExistence type="predicted"/>
<dbReference type="Proteomes" id="UP001163321">
    <property type="component" value="Chromosome 9"/>
</dbReference>
<reference evidence="1 2" key="1">
    <citation type="journal article" date="2022" name="bioRxiv">
        <title>The genome of the oomycete Peronosclerospora sorghi, a cosmopolitan pathogen of maize and sorghum, is inflated with dispersed pseudogenes.</title>
        <authorList>
            <person name="Fletcher K."/>
            <person name="Martin F."/>
            <person name="Isakeit T."/>
            <person name="Cavanaugh K."/>
            <person name="Magill C."/>
            <person name="Michelmore R."/>
        </authorList>
    </citation>
    <scope>NUCLEOTIDE SEQUENCE [LARGE SCALE GENOMIC DNA]</scope>
    <source>
        <strain evidence="1">P6</strain>
    </source>
</reference>
<sequence length="113" mass="13231">MEELYVEGNRLIRDQIDNDISLLQQQLEEAVPMLNQDQRSAFEQLLPDMKPVNPESFLSMDLEGQGKRFWRTHCSSENVQMGTLRLLSPHQASLHFFLKRAGRHILDSRYRCS</sequence>
<gene>
    <name evidence="1" type="ORF">PsorP6_013914</name>
</gene>
<evidence type="ECO:0000313" key="2">
    <source>
        <dbReference type="Proteomes" id="UP001163321"/>
    </source>
</evidence>
<protein>
    <submittedName>
        <fullName evidence="1">Uncharacterized protein</fullName>
    </submittedName>
</protein>
<evidence type="ECO:0000313" key="1">
    <source>
        <dbReference type="EMBL" id="KAI9905400.1"/>
    </source>
</evidence>
<name>A0ACC0VG71_9STRA</name>
<organism evidence="1 2">
    <name type="scientific">Peronosclerospora sorghi</name>
    <dbReference type="NCBI Taxonomy" id="230839"/>
    <lineage>
        <taxon>Eukaryota</taxon>
        <taxon>Sar</taxon>
        <taxon>Stramenopiles</taxon>
        <taxon>Oomycota</taxon>
        <taxon>Peronosporomycetes</taxon>
        <taxon>Peronosporales</taxon>
        <taxon>Peronosporaceae</taxon>
        <taxon>Peronosclerospora</taxon>
    </lineage>
</organism>
<accession>A0ACC0VG71</accession>
<dbReference type="EMBL" id="CM047588">
    <property type="protein sequence ID" value="KAI9905400.1"/>
    <property type="molecule type" value="Genomic_DNA"/>
</dbReference>
<comment type="caution">
    <text evidence="1">The sequence shown here is derived from an EMBL/GenBank/DDBJ whole genome shotgun (WGS) entry which is preliminary data.</text>
</comment>